<feature type="transmembrane region" description="Helical" evidence="1">
    <location>
        <begin position="5"/>
        <end position="24"/>
    </location>
</feature>
<name>A0A0C5BTX0_9ARCH</name>
<sequence>MKTRLLITIGIVVMICVFLSAFLISSDQFTNKNTSGRFNYQNSEQVISDTYLGKNVNQWQNESNESLMDYYEKEGRDEFFTKLGALVIKNAMMIELDKQNIEVANPDFNVYSGMVLTSLPPHVSFEAFVNGTDGNTYRLSGMTMRAQASYPVGISEVDFFDTSIKLPPESSLSTNNTIIIREETDNQPRVYPHNFLVQGDEEIKVKFQNKHLVPIRIQGDGNWQNPDWYGPTIFPLSDATMTFDSPGIYEWHSRTLPAPGSIASDHMGGGTIFIIPNNVDDMTVEDKHETGAAILQNSEIPWNEMWTNDKGIMIGFNRAIYDTIPNADEYYVQRAQQLIPFDVSIIIEKWN</sequence>
<keyword evidence="3" id="KW-1185">Reference proteome</keyword>
<protein>
    <submittedName>
        <fullName evidence="2">Uncharacterized protein</fullName>
    </submittedName>
</protein>
<dbReference type="HOGENOM" id="CLU_788948_0_0_2"/>
<dbReference type="OrthoDB" id="385195at2157"/>
<dbReference type="KEGG" id="nid:NPIRD3C_0517"/>
<dbReference type="PATRIC" id="fig|1582439.9.peg.521"/>
<reference evidence="2 3" key="3">
    <citation type="journal article" date="2019" name="Int. J. Syst. Evol. Microbiol.">
        <title>Nitrosopumilus adriaticus sp. nov. and Nitrosopumilus piranensis sp. nov., two ammonia-oxidizing archaea from the Adriatic Sea and members of the class Nitrososphaeria.</title>
        <authorList>
            <person name="Bayer B."/>
            <person name="Vojvoda J."/>
            <person name="Reinthaler T."/>
            <person name="Reyes C."/>
            <person name="Pinto M."/>
            <person name="Herndl G.J."/>
        </authorList>
    </citation>
    <scope>NUCLEOTIDE SEQUENCE [LARGE SCALE GENOMIC DNA]</scope>
    <source>
        <strain evidence="2 3">D3C</strain>
    </source>
</reference>
<dbReference type="STRING" id="1582439.NPIRD3C_0517"/>
<evidence type="ECO:0000313" key="2">
    <source>
        <dbReference type="EMBL" id="AJM91731.1"/>
    </source>
</evidence>
<dbReference type="GeneID" id="41599677"/>
<reference evidence="3" key="1">
    <citation type="submission" date="2015-02" db="EMBL/GenBank/DDBJ databases">
        <title>Characterization of two novel Thaumarchaeota isolated from the Northern Adriatic Sea.</title>
        <authorList>
            <person name="Bayer B."/>
            <person name="Vojvoda J."/>
            <person name="Offre P."/>
            <person name="Srivastava A."/>
            <person name="Elisabeth N."/>
            <person name="Garcia J.A.L."/>
            <person name="Schleper C."/>
            <person name="Herndl G.J."/>
        </authorList>
    </citation>
    <scope>NUCLEOTIDE SEQUENCE [LARGE SCALE GENOMIC DNA]</scope>
    <source>
        <strain evidence="3">D3C</strain>
    </source>
</reference>
<dbReference type="AlphaFoldDB" id="A0A0C5BTX0"/>
<organism evidence="2 3">
    <name type="scientific">Nitrosopumilus piranensis</name>
    <dbReference type="NCBI Taxonomy" id="1582439"/>
    <lineage>
        <taxon>Archaea</taxon>
        <taxon>Nitrososphaerota</taxon>
        <taxon>Nitrososphaeria</taxon>
        <taxon>Nitrosopumilales</taxon>
        <taxon>Nitrosopumilaceae</taxon>
        <taxon>Nitrosopumilus</taxon>
    </lineage>
</organism>
<keyword evidence="1" id="KW-1133">Transmembrane helix</keyword>
<reference evidence="2 3" key="2">
    <citation type="journal article" date="2016" name="ISME J.">
        <title>Physiological and genomic characterization of two novel marine thaumarchaeal strains indicates niche differentiation.</title>
        <authorList>
            <person name="Bayer B."/>
            <person name="Vojvoda J."/>
            <person name="Offre P."/>
            <person name="Alves R.J."/>
            <person name="Elisabeth N.H."/>
            <person name="Garcia J.A."/>
            <person name="Volland J.M."/>
            <person name="Srivastava A."/>
            <person name="Schleper C."/>
            <person name="Herndl G.J."/>
        </authorList>
    </citation>
    <scope>NUCLEOTIDE SEQUENCE [LARGE SCALE GENOMIC DNA]</scope>
    <source>
        <strain evidence="2 3">D3C</strain>
    </source>
</reference>
<dbReference type="EMBL" id="CP010868">
    <property type="protein sequence ID" value="AJM91731.1"/>
    <property type="molecule type" value="Genomic_DNA"/>
</dbReference>
<accession>A0A0C5BTX0</accession>
<proteinExistence type="predicted"/>
<dbReference type="RefSeq" id="WP_148702699.1">
    <property type="nucleotide sequence ID" value="NZ_CP010868.1"/>
</dbReference>
<gene>
    <name evidence="2" type="ORF">NPIRD3C_0517</name>
</gene>
<keyword evidence="1" id="KW-0472">Membrane</keyword>
<keyword evidence="1" id="KW-0812">Transmembrane</keyword>
<evidence type="ECO:0000256" key="1">
    <source>
        <dbReference type="SAM" id="Phobius"/>
    </source>
</evidence>
<evidence type="ECO:0000313" key="3">
    <source>
        <dbReference type="Proteomes" id="UP000032027"/>
    </source>
</evidence>
<dbReference type="Proteomes" id="UP000032027">
    <property type="component" value="Chromosome"/>
</dbReference>